<dbReference type="InterPro" id="IPR000542">
    <property type="entry name" value="Carn_acyl_trans"/>
</dbReference>
<dbReference type="PANTHER" id="PTHR22589">
    <property type="entry name" value="CARNITINE O-ACYLTRANSFERASE"/>
    <property type="match status" value="1"/>
</dbReference>
<dbReference type="Gene3D" id="3.30.559.10">
    <property type="entry name" value="Chloramphenicol acetyltransferase-like domain"/>
    <property type="match status" value="2"/>
</dbReference>
<comment type="similarity">
    <text evidence="2">Belongs to the carnitine/choline acetyltransferase family.</text>
</comment>
<dbReference type="Proteomes" id="UP001235939">
    <property type="component" value="Chromosome 07"/>
</dbReference>
<keyword evidence="5" id="KW-0276">Fatty acid metabolism</keyword>
<reference evidence="10 11" key="1">
    <citation type="submission" date="2022-01" db="EMBL/GenBank/DDBJ databases">
        <title>A chromosomal length assembly of Cordylochernes scorpioides.</title>
        <authorList>
            <person name="Zeh D."/>
            <person name="Zeh J."/>
        </authorList>
    </citation>
    <scope>NUCLEOTIDE SEQUENCE [LARGE SCALE GENOMIC DNA]</scope>
    <source>
        <strain evidence="10">IN4F17</strain>
        <tissue evidence="10">Whole Body</tissue>
    </source>
</reference>
<dbReference type="Gene3D" id="1.10.275.20">
    <property type="entry name" value="Choline/Carnitine o-acyltransferase"/>
    <property type="match status" value="1"/>
</dbReference>
<keyword evidence="6" id="KW-0443">Lipid metabolism</keyword>
<gene>
    <name evidence="10" type="ORF">LAZ67_7000849</name>
</gene>
<evidence type="ECO:0000256" key="7">
    <source>
        <dbReference type="ARBA" id="ARBA00023315"/>
    </source>
</evidence>
<evidence type="ECO:0000313" key="10">
    <source>
        <dbReference type="EMBL" id="UYV69813.1"/>
    </source>
</evidence>
<keyword evidence="7" id="KW-0012">Acyltransferase</keyword>
<evidence type="ECO:0000313" key="11">
    <source>
        <dbReference type="Proteomes" id="UP001235939"/>
    </source>
</evidence>
<evidence type="ECO:0000256" key="3">
    <source>
        <dbReference type="ARBA" id="ARBA00022448"/>
    </source>
</evidence>
<protein>
    <submittedName>
        <fullName evidence="10">CPT2</fullName>
    </submittedName>
</protein>
<evidence type="ECO:0000256" key="4">
    <source>
        <dbReference type="ARBA" id="ARBA00022679"/>
    </source>
</evidence>
<accession>A0ABY6KLT7</accession>
<organism evidence="10 11">
    <name type="scientific">Cordylochernes scorpioides</name>
    <dbReference type="NCBI Taxonomy" id="51811"/>
    <lineage>
        <taxon>Eukaryota</taxon>
        <taxon>Metazoa</taxon>
        <taxon>Ecdysozoa</taxon>
        <taxon>Arthropoda</taxon>
        <taxon>Chelicerata</taxon>
        <taxon>Arachnida</taxon>
        <taxon>Pseudoscorpiones</taxon>
        <taxon>Cheliferoidea</taxon>
        <taxon>Chernetidae</taxon>
        <taxon>Cordylochernes</taxon>
    </lineage>
</organism>
<evidence type="ECO:0000256" key="2">
    <source>
        <dbReference type="ARBA" id="ARBA00005232"/>
    </source>
</evidence>
<comment type="pathway">
    <text evidence="1">Lipid metabolism; fatty acid beta-oxidation.</text>
</comment>
<dbReference type="Gene3D" id="3.30.559.70">
    <property type="entry name" value="Choline/Carnitine o-acyltransferase, domain 2"/>
    <property type="match status" value="2"/>
</dbReference>
<dbReference type="Gene3D" id="1.20.1280.180">
    <property type="match status" value="2"/>
</dbReference>
<keyword evidence="3" id="KW-0813">Transport</keyword>
<feature type="domain" description="Choline/carnitine acyltransferase" evidence="9">
    <location>
        <begin position="32"/>
        <end position="452"/>
    </location>
</feature>
<evidence type="ECO:0000256" key="8">
    <source>
        <dbReference type="ARBA" id="ARBA00048999"/>
    </source>
</evidence>
<evidence type="ECO:0000256" key="5">
    <source>
        <dbReference type="ARBA" id="ARBA00022832"/>
    </source>
</evidence>
<dbReference type="InterPro" id="IPR039551">
    <property type="entry name" value="Cho/carn_acyl_trans"/>
</dbReference>
<dbReference type="SUPFAM" id="SSF52777">
    <property type="entry name" value="CoA-dependent acyltransferases"/>
    <property type="match status" value="4"/>
</dbReference>
<comment type="catalytic activity">
    <reaction evidence="8">
        <text>4,8-dimethylnonanoyl-CoA + (R)-carnitine = O-4,8-dimethylnonanoyl-(R)-carnitine + CoA</text>
        <dbReference type="Rhea" id="RHEA:44860"/>
        <dbReference type="ChEBI" id="CHEBI:16347"/>
        <dbReference type="ChEBI" id="CHEBI:57287"/>
        <dbReference type="ChEBI" id="CHEBI:77061"/>
        <dbReference type="ChEBI" id="CHEBI:84654"/>
    </reaction>
</comment>
<proteinExistence type="inferred from homology"/>
<dbReference type="EMBL" id="CP092869">
    <property type="protein sequence ID" value="UYV69813.1"/>
    <property type="molecule type" value="Genomic_DNA"/>
</dbReference>
<dbReference type="Pfam" id="PF00755">
    <property type="entry name" value="Carn_acyltransf"/>
    <property type="match status" value="3"/>
</dbReference>
<evidence type="ECO:0000256" key="1">
    <source>
        <dbReference type="ARBA" id="ARBA00005005"/>
    </source>
</evidence>
<sequence>MGYACSQDPVDYQYLQKSKVPTYHFQKSLPRLPIPELELSCSRYLEALKPLLTEAQMKETSHLVDNFKATEGKILHQDLVKKDKQNKHTSYISGPWFEMYLKSRVPLVLNFNPALVWKTDPDPQYNDQLTRATNMAVSILRFYRSLKEEVLEPDVYHLNPSKSDTPAFRRFVRMLPSAISWYGAYFYKAFPLDMSQFRNLFFSTRIPRTSKDELVTYPDAKHLAVLRNGHFYVFDVLDKNGSILPASHIHGCLQTVMSDQTPPPSHPISVLTTENRDVWAKYRAILEKDNPEALRLVDSAMYCMVLDDAHGQDLIKAAHLMLHGPGHNRWFDKCFQLIICKEGDACINFEHSWGDGVAVLRLFNEVYEDSTKNHFVSPSSKPAAVDPAAVRRLDFQLDQTVKEGIEAASRHYQKNTGDLDLTPLIYEGMNRESLKKSKLSPDSVMQLSFQLTRATNMAVSILRFYRSLKEEVLEPDVYHLNPNKSDTPAFRRFVRMLPSAISWYGAYFYKAFPLDMSQFRNLFFSTRIPRTSKDELVTYPDAKHLAVLRNGHFYVFDVLDKNGSILPASYIHGCLQTVMSDQTPPPSHPISVLTTENRDVWAKYRAILEKDNPEALRLVDSAMYCMVLDDAHGQDLIKAAHLMLHGPGHNRSMGYYKLHGKIPPTYESCSTAAFKHGRTETLRPTTVMTKTAIEKFESGQATAAEILPLLKACSDRHNQLTKEAAMGQGFDRHLFALKHLAESKGQPTPEIFKDPNYAYANHYYLSSSTLFGNAFKAGGFGPVVSDGFGLAYSVTDENLRILASSYRSHTSGADLIKAIEAMLRLFNEVYEDSTKNHFVSPSSKPAAVDPAAVRRLDFQLDQTVKEGIEAASRHYQKNTGDLDLTPLIYEGMNRESLKKSKLSPDSVMQLSFQMGYYKLHGKIPPTYESCSTAAFKHGRTETLRPTTVMTKTAIEKFESGQATAAEILPQLKACSDRHNQLTKEAAMGQGFDRHLFALKHLAESKGHPTPEIFKDPNYAYANHYYLSSSTLFGNAFKAGGFGPVVSDGFGLAYSVTDENLRILASSYRSHTSGADLIKAIEASLNQIQKVLRSQ</sequence>
<feature type="domain" description="Choline/carnitine acyltransferase" evidence="9">
    <location>
        <begin position="653"/>
        <end position="820"/>
    </location>
</feature>
<dbReference type="PANTHER" id="PTHR22589:SF16">
    <property type="entry name" value="CARNITINE O-PALMITOYLTRANSFERASE 2, MITOCHONDRIAL"/>
    <property type="match status" value="1"/>
</dbReference>
<dbReference type="InterPro" id="IPR042231">
    <property type="entry name" value="Cho/carn_acyl_trans_2"/>
</dbReference>
<evidence type="ECO:0000256" key="6">
    <source>
        <dbReference type="ARBA" id="ARBA00023098"/>
    </source>
</evidence>
<name>A0ABY6KLT7_9ARAC</name>
<keyword evidence="4" id="KW-0808">Transferase</keyword>
<evidence type="ECO:0000259" key="9">
    <source>
        <dbReference type="Pfam" id="PF00755"/>
    </source>
</evidence>
<dbReference type="InterPro" id="IPR042572">
    <property type="entry name" value="Carn_acyl_trans_N"/>
</dbReference>
<dbReference type="InterPro" id="IPR023213">
    <property type="entry name" value="CAT-like_dom_sf"/>
</dbReference>
<keyword evidence="11" id="KW-1185">Reference proteome</keyword>
<feature type="domain" description="Choline/carnitine acyltransferase" evidence="9">
    <location>
        <begin position="822"/>
        <end position="1081"/>
    </location>
</feature>